<dbReference type="InterPro" id="IPR003737">
    <property type="entry name" value="GlcNAc_PI_deacetylase-related"/>
</dbReference>
<evidence type="ECO:0000256" key="1">
    <source>
        <dbReference type="ARBA" id="ARBA00022833"/>
    </source>
</evidence>
<gene>
    <name evidence="2" type="ORF">GKJPGBOP_01405</name>
</gene>
<dbReference type="Proteomes" id="UP000286746">
    <property type="component" value="Unassembled WGS sequence"/>
</dbReference>
<comment type="caution">
    <text evidence="2">The sequence shown here is derived from an EMBL/GenBank/DDBJ whole genome shotgun (WGS) entry which is preliminary data.</text>
</comment>
<evidence type="ECO:0000313" key="3">
    <source>
        <dbReference type="Proteomes" id="UP000286746"/>
    </source>
</evidence>
<reference evidence="2 3" key="1">
    <citation type="submission" date="2018-11" db="EMBL/GenBank/DDBJ databases">
        <title>Whole genome sequence of Streptomyces paromomycinus NBRC 15454(T).</title>
        <authorList>
            <person name="Komaki H."/>
            <person name="Tamura T."/>
        </authorList>
    </citation>
    <scope>NUCLEOTIDE SEQUENCE [LARGE SCALE GENOMIC DNA]</scope>
    <source>
        <strain evidence="2 3">NBRC 15454</strain>
    </source>
</reference>
<keyword evidence="1" id="KW-0862">Zinc</keyword>
<proteinExistence type="predicted"/>
<accession>A0A401VXE7</accession>
<sequence>MSTLIFAPHPDDEVLGCGGSIARHTEDGRRAQIVYLTSGEQGVPGAGQQEAVVLREGEARQAAGVLGVREQDLHFLHLPDGGLAPADAGQFRAVLALVRRVRPTVVFLPHPGDGSFDHRQAFLLVWRALEMSGSRNYADCGEAHWVPTVLGYEVWEPVALPALLVDLGPAAERKKRALACYGSQHKGPGQAEHTSSGALAMARWRGAATTGGYREAFAVLRLDARAVAW</sequence>
<keyword evidence="3" id="KW-1185">Reference proteome</keyword>
<evidence type="ECO:0000313" key="2">
    <source>
        <dbReference type="EMBL" id="GCD41748.1"/>
    </source>
</evidence>
<dbReference type="Gene3D" id="3.40.50.10320">
    <property type="entry name" value="LmbE-like"/>
    <property type="match status" value="1"/>
</dbReference>
<dbReference type="PANTHER" id="PTHR12993">
    <property type="entry name" value="N-ACETYLGLUCOSAMINYL-PHOSPHATIDYLINOSITOL DE-N-ACETYLASE-RELATED"/>
    <property type="match status" value="1"/>
</dbReference>
<dbReference type="GO" id="GO:0016137">
    <property type="term" value="P:glycoside metabolic process"/>
    <property type="evidence" value="ECO:0007669"/>
    <property type="project" value="UniProtKB-ARBA"/>
</dbReference>
<name>A0A401VXE7_STREY</name>
<dbReference type="GO" id="GO:0016811">
    <property type="term" value="F:hydrolase activity, acting on carbon-nitrogen (but not peptide) bonds, in linear amides"/>
    <property type="evidence" value="ECO:0007669"/>
    <property type="project" value="TreeGrafter"/>
</dbReference>
<protein>
    <submittedName>
        <fullName evidence="2">GlcNAc-PI de-N-acetylase</fullName>
    </submittedName>
</protein>
<dbReference type="EMBL" id="BHZD01000001">
    <property type="protein sequence ID" value="GCD41748.1"/>
    <property type="molecule type" value="Genomic_DNA"/>
</dbReference>
<dbReference type="SUPFAM" id="SSF102588">
    <property type="entry name" value="LmbE-like"/>
    <property type="match status" value="1"/>
</dbReference>
<dbReference type="AlphaFoldDB" id="A0A401VXE7"/>
<organism evidence="2 3">
    <name type="scientific">Streptomyces paromomycinus</name>
    <name type="common">Streptomyces rimosus subsp. paromomycinus</name>
    <dbReference type="NCBI Taxonomy" id="92743"/>
    <lineage>
        <taxon>Bacteria</taxon>
        <taxon>Bacillati</taxon>
        <taxon>Actinomycetota</taxon>
        <taxon>Actinomycetes</taxon>
        <taxon>Kitasatosporales</taxon>
        <taxon>Streptomycetaceae</taxon>
        <taxon>Streptomyces</taxon>
    </lineage>
</organism>
<dbReference type="Pfam" id="PF02585">
    <property type="entry name" value="PIG-L"/>
    <property type="match status" value="1"/>
</dbReference>
<dbReference type="PANTHER" id="PTHR12993:SF11">
    <property type="entry name" value="N-ACETYLGLUCOSAMINYL-PHOSPHATIDYLINOSITOL DE-N-ACETYLASE"/>
    <property type="match status" value="1"/>
</dbReference>
<dbReference type="RefSeq" id="WP_125052895.1">
    <property type="nucleotide sequence ID" value="NZ_BHZD01000001.1"/>
</dbReference>
<dbReference type="InterPro" id="IPR024078">
    <property type="entry name" value="LmbE-like_dom_sf"/>
</dbReference>